<dbReference type="AlphaFoldDB" id="A0A9P1DEF1"/>
<evidence type="ECO:0000313" key="6">
    <source>
        <dbReference type="EMBL" id="CAL4795810.1"/>
    </source>
</evidence>
<dbReference type="EMBL" id="CAMXCT010004301">
    <property type="protein sequence ID" value="CAI4008498.1"/>
    <property type="molecule type" value="Genomic_DNA"/>
</dbReference>
<evidence type="ECO:0000256" key="2">
    <source>
        <dbReference type="SAM" id="MobiDB-lite"/>
    </source>
</evidence>
<feature type="transmembrane region" description="Helical" evidence="3">
    <location>
        <begin position="477"/>
        <end position="499"/>
    </location>
</feature>
<evidence type="ECO:0000313" key="5">
    <source>
        <dbReference type="EMBL" id="CAI4008498.1"/>
    </source>
</evidence>
<evidence type="ECO:0000259" key="4">
    <source>
        <dbReference type="PROSITE" id="PS50103"/>
    </source>
</evidence>
<gene>
    <name evidence="5" type="ORF">C1SCF055_LOCUS33940</name>
</gene>
<keyword evidence="3" id="KW-0812">Transmembrane</keyword>
<keyword evidence="3" id="KW-1133">Transmembrane helix</keyword>
<keyword evidence="1" id="KW-0862">Zinc</keyword>
<dbReference type="Proteomes" id="UP001152797">
    <property type="component" value="Unassembled WGS sequence"/>
</dbReference>
<evidence type="ECO:0000256" key="3">
    <source>
        <dbReference type="SAM" id="Phobius"/>
    </source>
</evidence>
<evidence type="ECO:0000313" key="7">
    <source>
        <dbReference type="Proteomes" id="UP001152797"/>
    </source>
</evidence>
<sequence>MPAILERQEALDATGSIRHRWLFLQDFSSIPPPLSAVKLAFGIDAAERRDVTADQIFKDWQRCNLWRRRRTYKIKETVFPGVSQLGDLALACHLRHRPFVAALAELTPESAESPLRRWYLRGGTWRPEEPVLNVLFSQEMLKGLSKYCAEALQAAEYASKQNYGDTGTKAVSPYRVLCIGSGCSRLRHYLHFLLSKILPGKDVKVAAVLPRGDTEARDPARPCSAMARWPSLDEFNEETPFHPPETQLSLEEALEVYAPRLVICVCMPPGIDWSSAFRRCPSVLEYLLLGPADTERCGHLAETWGGPLGFANRGKDAKMPGYAAAGFVRHDLEELSETVLGTDDAPGRVGTNSIVSFRRLLKPSLTRAAVAPSKEAEGVSQIWALPLRLENGGGEGEVWFALERRKTGQPWTGDAVAAAARSAPATLWPADEPLTAATNSAVLLVPVAAAAPTALPPLMPAVGMLSVRDEPKHEKSAGILSTSGMFCWLVVLCLLAYYLHVVQPVWFVHFMRKSQTMLAMVHGVHGSEREHHFGQFEARTGARHGCIELCLLFAIETLDLGDLRGWVLHVNECLRDASGDSNKETGQSGSGQSGDEEIKAVAFEDSVVESAPSSAMETAETAVHHSRPSREAPADLYLDPCLFYSYTAGCAKGEECEYSHSIHADQVAVPEVKQRRGQARFRIKNRLNQHFERFIHIGHIERIGHIGRIDIDIINVPYCQLSQAQSSMLPEAKKTNVRQNRSRASFNPARIYPSDRIRWQQSRDQTAQSSMLPEAKKTNVRQNSWDGTMGPSGEMTNAAIFNEFQAQSSMLPEAKKTNVRQNRSRASFNPARIYPSGRIRPDRILCLKEGAQSSMLPEAKKTNVRQNVNKSARWVLHVNECLRDASGDSSKETGQSGSGQSGDEEMKAVAFEDSVVESAPSSAMETAETAVHHSRPSREAPADLYLDPCLFYSYTAGCAKGEECEYSHSIHADQVAVPEVKQRRGQARFRIKNRLNQHFAAQSLYEVHQELQQEAFIHIGHIERIGHIGRIDIDIINVPYCQLSQISMRKIPQTEGSLPDEYCCEISMRKIPQTEGSLPDEYCCEISMRKIPQTEGSLPDEYCCEISMRKIPQTEGSLPDEYCCEAQSSMLPEAKKTNVRQNRSRASLTPLPESIRLIASDGSKVETRPHLLCEQFGMLTQQFILSRSAVAQADVVVVVGGRISSMLPEAKKTNVRQNRASFNPARIYPSGRIRWQQSPDLTASCA</sequence>
<dbReference type="InterPro" id="IPR000571">
    <property type="entry name" value="Znf_CCCH"/>
</dbReference>
<feature type="region of interest" description="Disordered" evidence="2">
    <location>
        <begin position="885"/>
        <end position="938"/>
    </location>
</feature>
<keyword evidence="3" id="KW-0472">Membrane</keyword>
<comment type="caution">
    <text evidence="5">The sequence shown here is derived from an EMBL/GenBank/DDBJ whole genome shotgun (WGS) entry which is preliminary data.</text>
</comment>
<feature type="transmembrane region" description="Helical" evidence="3">
    <location>
        <begin position="443"/>
        <end position="465"/>
    </location>
</feature>
<feature type="zinc finger region" description="C3H1-type" evidence="1">
    <location>
        <begin position="640"/>
        <end position="663"/>
    </location>
</feature>
<keyword evidence="1" id="KW-0863">Zinc-finger</keyword>
<dbReference type="GO" id="GO:0008270">
    <property type="term" value="F:zinc ion binding"/>
    <property type="evidence" value="ECO:0007669"/>
    <property type="project" value="UniProtKB-KW"/>
</dbReference>
<feature type="domain" description="C3H1-type" evidence="4">
    <location>
        <begin position="640"/>
        <end position="663"/>
    </location>
</feature>
<feature type="zinc finger region" description="C3H1-type" evidence="1">
    <location>
        <begin position="948"/>
        <end position="971"/>
    </location>
</feature>
<reference evidence="5" key="1">
    <citation type="submission" date="2022-10" db="EMBL/GenBank/DDBJ databases">
        <authorList>
            <person name="Chen Y."/>
            <person name="Dougan E. K."/>
            <person name="Chan C."/>
            <person name="Rhodes N."/>
            <person name="Thang M."/>
        </authorList>
    </citation>
    <scope>NUCLEOTIDE SEQUENCE</scope>
</reference>
<accession>A0A9P1DEF1</accession>
<proteinExistence type="predicted"/>
<feature type="domain" description="C3H1-type" evidence="4">
    <location>
        <begin position="948"/>
        <end position="971"/>
    </location>
</feature>
<organism evidence="5">
    <name type="scientific">Cladocopium goreaui</name>
    <dbReference type="NCBI Taxonomy" id="2562237"/>
    <lineage>
        <taxon>Eukaryota</taxon>
        <taxon>Sar</taxon>
        <taxon>Alveolata</taxon>
        <taxon>Dinophyceae</taxon>
        <taxon>Suessiales</taxon>
        <taxon>Symbiodiniaceae</taxon>
        <taxon>Cladocopium</taxon>
    </lineage>
</organism>
<evidence type="ECO:0000256" key="1">
    <source>
        <dbReference type="PROSITE-ProRule" id="PRU00723"/>
    </source>
</evidence>
<keyword evidence="7" id="KW-1185">Reference proteome</keyword>
<name>A0A9P1DEF1_9DINO</name>
<keyword evidence="1" id="KW-0479">Metal-binding</keyword>
<dbReference type="EMBL" id="CAMXCT030004301">
    <property type="protein sequence ID" value="CAL4795810.1"/>
    <property type="molecule type" value="Genomic_DNA"/>
</dbReference>
<protein>
    <recommendedName>
        <fullName evidence="4">C3H1-type domain-containing protein</fullName>
    </recommendedName>
</protein>
<dbReference type="OrthoDB" id="46175at2759"/>
<dbReference type="EMBL" id="CAMXCT020004301">
    <property type="protein sequence ID" value="CAL1161873.1"/>
    <property type="molecule type" value="Genomic_DNA"/>
</dbReference>
<dbReference type="PROSITE" id="PS50103">
    <property type="entry name" value="ZF_C3H1"/>
    <property type="match status" value="2"/>
</dbReference>
<reference evidence="6 7" key="2">
    <citation type="submission" date="2024-05" db="EMBL/GenBank/DDBJ databases">
        <authorList>
            <person name="Chen Y."/>
            <person name="Shah S."/>
            <person name="Dougan E. K."/>
            <person name="Thang M."/>
            <person name="Chan C."/>
        </authorList>
    </citation>
    <scope>NUCLEOTIDE SEQUENCE [LARGE SCALE GENOMIC DNA]</scope>
</reference>